<feature type="compositionally biased region" description="Low complexity" evidence="1">
    <location>
        <begin position="390"/>
        <end position="448"/>
    </location>
</feature>
<evidence type="ECO:0000313" key="3">
    <source>
        <dbReference type="EMBL" id="CAA0095705.1"/>
    </source>
</evidence>
<protein>
    <recommendedName>
        <fullName evidence="2">DUF2169 domain-containing protein</fullName>
    </recommendedName>
</protein>
<proteinExistence type="predicted"/>
<feature type="domain" description="DUF2169" evidence="2">
    <location>
        <begin position="24"/>
        <end position="358"/>
    </location>
</feature>
<feature type="region of interest" description="Disordered" evidence="1">
    <location>
        <begin position="380"/>
        <end position="599"/>
    </location>
</feature>
<dbReference type="Proteomes" id="UP000434580">
    <property type="component" value="Unassembled WGS sequence"/>
</dbReference>
<gene>
    <name evidence="3" type="ORF">DPBNPPHM_03321</name>
</gene>
<dbReference type="AlphaFoldDB" id="A0A5S9NXX8"/>
<dbReference type="OrthoDB" id="237820at2"/>
<sequence>MLKAHICNPTPFAASFTEHLGEDNQPMLTVSLKCCYDIEDTEDPEVLELEAGDASDFDEEGERRKVPPTIFRIPPESSPMKPSTDILLYGTAVVPGPDMESYETGIQILGEGDEEILKHHAQIFGPRVWRINGKNFSLEIVAMAADIALDLMFAFGGIDMLMLDLMFDGGLFGLDLIDFPFDLMFGEFPALPALADLELPFHLPNPLGIGFHMDGFEIPDLSPLPLIECILDLIATPWDKPQTINFGYHAPEWEPRNSKFGSMSKDWVLNICPLYPEDFDPGFWQEADPDMITDEYLKGNETLVFTNIEEPEERRCELPDLGTFKAEAVINGQVQEADMQLDGVWIELDRGKLRLFYRANFTGIGSLHHVGRIDIIHEGKRAEDDDSEGAPSTTTDNASATPSADTTTTENPTGSATGASAAVDPTTTDATATDVPDASAAQTAAKNASGGNLPDLEEIAEEASAANAAETESAADIPDAGLPDVDVPETDIPSTEIPATDVPNADIPETDIPSADIPETDVPNTDIPDAETPSTDYPDSNMADQDLPNSDSDYKDSASTATGENGADNTGKKAPKKNDANKPSRKKPPAIPDPDESDS</sequence>
<feature type="compositionally biased region" description="Polar residues" evidence="1">
    <location>
        <begin position="547"/>
        <end position="563"/>
    </location>
</feature>
<dbReference type="Pfam" id="PF09937">
    <property type="entry name" value="DUF2169"/>
    <property type="match status" value="1"/>
</dbReference>
<feature type="compositionally biased region" description="Low complexity" evidence="1">
    <location>
        <begin position="462"/>
        <end position="475"/>
    </location>
</feature>
<evidence type="ECO:0000259" key="2">
    <source>
        <dbReference type="Pfam" id="PF09937"/>
    </source>
</evidence>
<evidence type="ECO:0000256" key="1">
    <source>
        <dbReference type="SAM" id="MobiDB-lite"/>
    </source>
</evidence>
<name>A0A5S9NXX8_9GAMM</name>
<accession>A0A5S9NXX8</accession>
<dbReference type="EMBL" id="CACSII010000004">
    <property type="protein sequence ID" value="CAA0095705.1"/>
    <property type="molecule type" value="Genomic_DNA"/>
</dbReference>
<dbReference type="InterPro" id="IPR018683">
    <property type="entry name" value="DUF2169"/>
</dbReference>
<organism evidence="3 4">
    <name type="scientific">BD1-7 clade bacterium</name>
    <dbReference type="NCBI Taxonomy" id="2029982"/>
    <lineage>
        <taxon>Bacteria</taxon>
        <taxon>Pseudomonadati</taxon>
        <taxon>Pseudomonadota</taxon>
        <taxon>Gammaproteobacteria</taxon>
        <taxon>Cellvibrionales</taxon>
        <taxon>Spongiibacteraceae</taxon>
        <taxon>BD1-7 clade</taxon>
    </lineage>
</organism>
<reference evidence="3 4" key="1">
    <citation type="submission" date="2019-11" db="EMBL/GenBank/DDBJ databases">
        <authorList>
            <person name="Holert J."/>
        </authorList>
    </citation>
    <scope>NUCLEOTIDE SEQUENCE [LARGE SCALE GENOMIC DNA]</scope>
    <source>
        <strain evidence="3">BC5_2</strain>
    </source>
</reference>
<evidence type="ECO:0000313" key="4">
    <source>
        <dbReference type="Proteomes" id="UP000434580"/>
    </source>
</evidence>